<evidence type="ECO:0008006" key="4">
    <source>
        <dbReference type="Google" id="ProtNLM"/>
    </source>
</evidence>
<evidence type="ECO:0000313" key="2">
    <source>
        <dbReference type="EMBL" id="AKV00043.1"/>
    </source>
</evidence>
<accession>A0A0K1Q2T6</accession>
<dbReference type="SUPFAM" id="SSF63825">
    <property type="entry name" value="YWTD domain"/>
    <property type="match status" value="1"/>
</dbReference>
<keyword evidence="1" id="KW-0732">Signal</keyword>
<dbReference type="EMBL" id="CP012333">
    <property type="protein sequence ID" value="AKV00043.1"/>
    <property type="molecule type" value="Genomic_DNA"/>
</dbReference>
<evidence type="ECO:0000256" key="1">
    <source>
        <dbReference type="SAM" id="SignalP"/>
    </source>
</evidence>
<name>A0A0K1Q2T6_9BACT</name>
<feature type="signal peptide" evidence="1">
    <location>
        <begin position="1"/>
        <end position="19"/>
    </location>
</feature>
<evidence type="ECO:0000313" key="3">
    <source>
        <dbReference type="Proteomes" id="UP000064967"/>
    </source>
</evidence>
<dbReference type="Proteomes" id="UP000064967">
    <property type="component" value="Chromosome"/>
</dbReference>
<dbReference type="KEGG" id="llu:AKJ09_06706"/>
<dbReference type="RefSeq" id="WP_146651403.1">
    <property type="nucleotide sequence ID" value="NZ_CP012333.1"/>
</dbReference>
<gene>
    <name evidence="2" type="ORF">AKJ09_06706</name>
</gene>
<sequence>MRLLCGSLLIVLATASLFACNNDDDSASSSTENGSGDPSSGGANAGTCLDPAKFDYVLQPRKATSGSSFLLYQATPSAANQIFGSTIDEVFRIDVDAKTATSVYAPEGAIAPRHYQHGSDIVVTSGSKIWTVPKAGGNATEKPKWTRTPQGSLAGTQEAYLDGETFYALDNGLGGVVFKHDLESGTETDLGAEPRSNASSIRLGEDAIYSYYPKSEANHAPTVVWKLPKAGGTTKELAFTGAPSEENYPFGVVGNDIYLLSVTSATFEAHILRASREGGAVTDLGKFMYVLSFKGQTNIVSTANGVFLRLQDDMFWIPNAASSFQKIACLATGSGYAFYATTILDNKVYASVVNTDAKTGGVVVLPLP</sequence>
<feature type="chain" id="PRO_5005467008" description="Lipoprotein" evidence="1">
    <location>
        <begin position="20"/>
        <end position="368"/>
    </location>
</feature>
<proteinExistence type="predicted"/>
<dbReference type="AlphaFoldDB" id="A0A0K1Q2T6"/>
<keyword evidence="3" id="KW-1185">Reference proteome</keyword>
<reference evidence="2 3" key="1">
    <citation type="submission" date="2015-08" db="EMBL/GenBank/DDBJ databases">
        <authorList>
            <person name="Babu N.S."/>
            <person name="Beckwith C.J."/>
            <person name="Beseler K.G."/>
            <person name="Brison A."/>
            <person name="Carone J.V."/>
            <person name="Caskin T.P."/>
            <person name="Diamond M."/>
            <person name="Durham M.E."/>
            <person name="Foxe J.M."/>
            <person name="Go M."/>
            <person name="Henderson B.A."/>
            <person name="Jones I.B."/>
            <person name="McGettigan J.A."/>
            <person name="Micheletti S.J."/>
            <person name="Nasrallah M.E."/>
            <person name="Ortiz D."/>
            <person name="Piller C.R."/>
            <person name="Privatt S.R."/>
            <person name="Schneider S.L."/>
            <person name="Sharp S."/>
            <person name="Smith T.C."/>
            <person name="Stanton J.D."/>
            <person name="Ullery H.E."/>
            <person name="Wilson R.J."/>
            <person name="Serrano M.G."/>
            <person name="Buck G."/>
            <person name="Lee V."/>
            <person name="Wang Y."/>
            <person name="Carvalho R."/>
            <person name="Voegtly L."/>
            <person name="Shi R."/>
            <person name="Duckworth R."/>
            <person name="Johnson A."/>
            <person name="Loviza R."/>
            <person name="Walstead R."/>
            <person name="Shah Z."/>
            <person name="Kiflezghi M."/>
            <person name="Wade K."/>
            <person name="Ball S.L."/>
            <person name="Bradley K.W."/>
            <person name="Asai D.J."/>
            <person name="Bowman C.A."/>
            <person name="Russell D.A."/>
            <person name="Pope W.H."/>
            <person name="Jacobs-Sera D."/>
            <person name="Hendrix R.W."/>
            <person name="Hatfull G.F."/>
        </authorList>
    </citation>
    <scope>NUCLEOTIDE SEQUENCE [LARGE SCALE GENOMIC DNA]</scope>
    <source>
        <strain evidence="2 3">DSM 27648</strain>
    </source>
</reference>
<dbReference type="PROSITE" id="PS51257">
    <property type="entry name" value="PROKAR_LIPOPROTEIN"/>
    <property type="match status" value="1"/>
</dbReference>
<organism evidence="2 3">
    <name type="scientific">Labilithrix luteola</name>
    <dbReference type="NCBI Taxonomy" id="1391654"/>
    <lineage>
        <taxon>Bacteria</taxon>
        <taxon>Pseudomonadati</taxon>
        <taxon>Myxococcota</taxon>
        <taxon>Polyangia</taxon>
        <taxon>Polyangiales</taxon>
        <taxon>Labilitrichaceae</taxon>
        <taxon>Labilithrix</taxon>
    </lineage>
</organism>
<protein>
    <recommendedName>
        <fullName evidence="4">Lipoprotein</fullName>
    </recommendedName>
</protein>